<accession>A0ABP5BZW5</accession>
<dbReference type="Proteomes" id="UP001500571">
    <property type="component" value="Unassembled WGS sequence"/>
</dbReference>
<dbReference type="Gene3D" id="3.40.50.1820">
    <property type="entry name" value="alpha/beta hydrolase"/>
    <property type="match status" value="1"/>
</dbReference>
<dbReference type="SUPFAM" id="SSF53474">
    <property type="entry name" value="alpha/beta-Hydrolases"/>
    <property type="match status" value="1"/>
</dbReference>
<keyword evidence="2" id="KW-1185">Reference proteome</keyword>
<evidence type="ECO:0000313" key="1">
    <source>
        <dbReference type="EMBL" id="GAA1954218.1"/>
    </source>
</evidence>
<name>A0ABP5BZW5_9ACTN</name>
<gene>
    <name evidence="1" type="ORF">GCM10009798_11770</name>
</gene>
<sequence>MTELRDRHPDLPEVGRAVLLPGRAYSPAKPLLAAVSDVLLRRGWAVREVWWQVPDGLSPRRTVTWVADQARTATAGWADRPLIVGKSLGTLAAPYAAKGRLDAVWLTPLLLDRRVVRAIRANEARQLVIAGTGDTLAWDPDAAGRLEADLLALPGADHALAVKGDKERTAAYLSQVRAAVDDWLG</sequence>
<protein>
    <recommendedName>
        <fullName evidence="3">Alpha/beta hydrolase</fullName>
    </recommendedName>
</protein>
<reference evidence="2" key="1">
    <citation type="journal article" date="2019" name="Int. J. Syst. Evol. Microbiol.">
        <title>The Global Catalogue of Microorganisms (GCM) 10K type strain sequencing project: providing services to taxonomists for standard genome sequencing and annotation.</title>
        <authorList>
            <consortium name="The Broad Institute Genomics Platform"/>
            <consortium name="The Broad Institute Genome Sequencing Center for Infectious Disease"/>
            <person name="Wu L."/>
            <person name="Ma J."/>
        </authorList>
    </citation>
    <scope>NUCLEOTIDE SEQUENCE [LARGE SCALE GENOMIC DNA]</scope>
    <source>
        <strain evidence="2">JCM 15309</strain>
    </source>
</reference>
<organism evidence="1 2">
    <name type="scientific">Nocardioides panacihumi</name>
    <dbReference type="NCBI Taxonomy" id="400774"/>
    <lineage>
        <taxon>Bacteria</taxon>
        <taxon>Bacillati</taxon>
        <taxon>Actinomycetota</taxon>
        <taxon>Actinomycetes</taxon>
        <taxon>Propionibacteriales</taxon>
        <taxon>Nocardioidaceae</taxon>
        <taxon>Nocardioides</taxon>
    </lineage>
</organism>
<evidence type="ECO:0008006" key="3">
    <source>
        <dbReference type="Google" id="ProtNLM"/>
    </source>
</evidence>
<comment type="caution">
    <text evidence="1">The sequence shown here is derived from an EMBL/GenBank/DDBJ whole genome shotgun (WGS) entry which is preliminary data.</text>
</comment>
<proteinExistence type="predicted"/>
<dbReference type="InterPro" id="IPR029058">
    <property type="entry name" value="AB_hydrolase_fold"/>
</dbReference>
<dbReference type="RefSeq" id="WP_344043369.1">
    <property type="nucleotide sequence ID" value="NZ_BAAAPB010000001.1"/>
</dbReference>
<dbReference type="EMBL" id="BAAAPB010000001">
    <property type="protein sequence ID" value="GAA1954218.1"/>
    <property type="molecule type" value="Genomic_DNA"/>
</dbReference>
<evidence type="ECO:0000313" key="2">
    <source>
        <dbReference type="Proteomes" id="UP001500571"/>
    </source>
</evidence>